<evidence type="ECO:0000256" key="1">
    <source>
        <dbReference type="SAM" id="Phobius"/>
    </source>
</evidence>
<protein>
    <recommendedName>
        <fullName evidence="4">Transmembrane protein</fullName>
    </recommendedName>
</protein>
<comment type="caution">
    <text evidence="2">The sequence shown here is derived from an EMBL/GenBank/DDBJ whole genome shotgun (WGS) entry which is preliminary data.</text>
</comment>
<name>A0AAV9Z5V0_9AGAR</name>
<evidence type="ECO:0008006" key="4">
    <source>
        <dbReference type="Google" id="ProtNLM"/>
    </source>
</evidence>
<gene>
    <name evidence="2" type="ORF">R3P38DRAFT_3495983</name>
</gene>
<proteinExistence type="predicted"/>
<reference evidence="2 3" key="1">
    <citation type="journal article" date="2024" name="J Genomics">
        <title>Draft genome sequencing and assembly of Favolaschia claudopus CIRM-BRFM 2984 isolated from oak limbs.</title>
        <authorList>
            <person name="Navarro D."/>
            <person name="Drula E."/>
            <person name="Chaduli D."/>
            <person name="Cazenave R."/>
            <person name="Ahrendt S."/>
            <person name="Wang J."/>
            <person name="Lipzen A."/>
            <person name="Daum C."/>
            <person name="Barry K."/>
            <person name="Grigoriev I.V."/>
            <person name="Favel A."/>
            <person name="Rosso M.N."/>
            <person name="Martin F."/>
        </authorList>
    </citation>
    <scope>NUCLEOTIDE SEQUENCE [LARGE SCALE GENOMIC DNA]</scope>
    <source>
        <strain evidence="2 3">CIRM-BRFM 2984</strain>
    </source>
</reference>
<keyword evidence="1" id="KW-0812">Transmembrane</keyword>
<dbReference type="Proteomes" id="UP001362999">
    <property type="component" value="Unassembled WGS sequence"/>
</dbReference>
<keyword evidence="3" id="KW-1185">Reference proteome</keyword>
<sequence length="495" mass="55202">MGAVELFLQGSPAASQKYPLFIVSIFCGEWNQDDHSALIMNSSCPSTLSISSYRLGYNPGPQQAYPGRWTTPTIILVFALLTAFLACINVPLSAYDFVQEVTYRPNDSLAVMPLSRWLPSVLRPPIGSFAPQILTVGDTLTLNNSVFNFTITGAFDRANEDIPVSTFAYFNHPFSDGCDVSNMSLYYVADSFAANPINILQLSAEITCNFPTTRFTSSWKDIQFPLETWDSTILQEIVYGLKKDAGIVIGRAYTGVTFPQYPPSFVNMALIYDIYPACSNPQNSMDPACLEAQPVEIRSHAHDFQLLRDDGESIGPLTGSDDIRTVKEHHLPILVAPNMTSLPQQIIRLYNTSDRVPVMEYSRTVPKLKPLCSAITSVFVSTFAMLSTIWTLFCLVAGALARTYNDRRRAEKEKVDSDGVDFDVEKQEFFPGARSVDGPDKSDVCVDFESETRQRLQLLEFAVKQMQLVSRKRGEECVERDSGKTSFDTDLARME</sequence>
<dbReference type="AlphaFoldDB" id="A0AAV9Z5V0"/>
<dbReference type="EMBL" id="JAWWNJ010000206">
    <property type="protein sequence ID" value="KAK6971706.1"/>
    <property type="molecule type" value="Genomic_DNA"/>
</dbReference>
<accession>A0AAV9Z5V0</accession>
<organism evidence="2 3">
    <name type="scientific">Favolaschia claudopus</name>
    <dbReference type="NCBI Taxonomy" id="2862362"/>
    <lineage>
        <taxon>Eukaryota</taxon>
        <taxon>Fungi</taxon>
        <taxon>Dikarya</taxon>
        <taxon>Basidiomycota</taxon>
        <taxon>Agaricomycotina</taxon>
        <taxon>Agaricomycetes</taxon>
        <taxon>Agaricomycetidae</taxon>
        <taxon>Agaricales</taxon>
        <taxon>Marasmiineae</taxon>
        <taxon>Mycenaceae</taxon>
        <taxon>Favolaschia</taxon>
    </lineage>
</organism>
<keyword evidence="1" id="KW-0472">Membrane</keyword>
<keyword evidence="1" id="KW-1133">Transmembrane helix</keyword>
<evidence type="ECO:0000313" key="2">
    <source>
        <dbReference type="EMBL" id="KAK6971706.1"/>
    </source>
</evidence>
<evidence type="ECO:0000313" key="3">
    <source>
        <dbReference type="Proteomes" id="UP001362999"/>
    </source>
</evidence>
<feature type="transmembrane region" description="Helical" evidence="1">
    <location>
        <begin position="378"/>
        <end position="401"/>
    </location>
</feature>